<keyword evidence="3" id="KW-1185">Reference proteome</keyword>
<evidence type="ECO:0000313" key="2">
    <source>
        <dbReference type="EMBL" id="GES16192.1"/>
    </source>
</evidence>
<sequence>MAPENVGGNSYGVRVIDVEGYLRRLRLLHDGPPSVAGLFLLQQTHVERVAYENLAIWLDQPTTVDPVESAERIIAGRGGYCFHLNGALWALLTALGYQVTRHYGSVQGAPESPSGSIGNHLVLTVAGLPSADNPTGEWLVDAGLGDAIHDPIPLIAGTYHQGPFVYGLRPSEAEPGGWRFDHDPRGSFTGMDLRPGPVGMDAFENMHKHLSTSPDSSFVRTSAIQRRDAHGVDTLTGLALRRVGHSDTTTILDREEDFAEALADVFGLTLTYQERTQLWPRLWTAHEKWLTTKRA</sequence>
<keyword evidence="2" id="KW-0808">Transferase</keyword>
<dbReference type="InterPro" id="IPR038765">
    <property type="entry name" value="Papain-like_cys_pep_sf"/>
</dbReference>
<protein>
    <submittedName>
        <fullName evidence="2">Arylamine N-acetyltransferase</fullName>
    </submittedName>
</protein>
<dbReference type="Gene3D" id="2.40.128.150">
    <property type="entry name" value="Cysteine proteinases"/>
    <property type="match status" value="1"/>
</dbReference>
<dbReference type="Proteomes" id="UP000331127">
    <property type="component" value="Unassembled WGS sequence"/>
</dbReference>
<name>A0A5M3X6C5_9ACTN</name>
<dbReference type="SUPFAM" id="SSF54001">
    <property type="entry name" value="Cysteine proteinases"/>
    <property type="match status" value="1"/>
</dbReference>
<comment type="similarity">
    <text evidence="1">Belongs to the arylamine N-acetyltransferase family.</text>
</comment>
<accession>A0A5M3X6C5</accession>
<dbReference type="AlphaFoldDB" id="A0A5M3X6C5"/>
<reference evidence="2 3" key="1">
    <citation type="submission" date="2019-10" db="EMBL/GenBank/DDBJ databases">
        <title>Whole genome shotgun sequence of Acrocarpospora macrocephala NBRC 16266.</title>
        <authorList>
            <person name="Ichikawa N."/>
            <person name="Kimura A."/>
            <person name="Kitahashi Y."/>
            <person name="Komaki H."/>
            <person name="Oguchi A."/>
        </authorList>
    </citation>
    <scope>NUCLEOTIDE SEQUENCE [LARGE SCALE GENOMIC DNA]</scope>
    <source>
        <strain evidence="2 3">NBRC 16266</strain>
    </source>
</reference>
<dbReference type="PANTHER" id="PTHR11786">
    <property type="entry name" value="N-HYDROXYARYLAMINE O-ACETYLTRANSFERASE"/>
    <property type="match status" value="1"/>
</dbReference>
<dbReference type="Gene3D" id="3.30.2140.10">
    <property type="entry name" value="Arylamine N-acetyltransferase"/>
    <property type="match status" value="1"/>
</dbReference>
<evidence type="ECO:0000256" key="1">
    <source>
        <dbReference type="ARBA" id="ARBA00006547"/>
    </source>
</evidence>
<organism evidence="2 3">
    <name type="scientific">Acrocarpospora macrocephala</name>
    <dbReference type="NCBI Taxonomy" id="150177"/>
    <lineage>
        <taxon>Bacteria</taxon>
        <taxon>Bacillati</taxon>
        <taxon>Actinomycetota</taxon>
        <taxon>Actinomycetes</taxon>
        <taxon>Streptosporangiales</taxon>
        <taxon>Streptosporangiaceae</taxon>
        <taxon>Acrocarpospora</taxon>
    </lineage>
</organism>
<gene>
    <name evidence="2" type="primary">nat</name>
    <name evidence="2" type="ORF">Amac_097900</name>
</gene>
<dbReference type="Pfam" id="PF00797">
    <property type="entry name" value="Acetyltransf_2"/>
    <property type="match status" value="1"/>
</dbReference>
<dbReference type="InterPro" id="IPR001447">
    <property type="entry name" value="Arylamine_N-AcTrfase"/>
</dbReference>
<evidence type="ECO:0000313" key="3">
    <source>
        <dbReference type="Proteomes" id="UP000331127"/>
    </source>
</evidence>
<proteinExistence type="inferred from homology"/>
<dbReference type="PANTHER" id="PTHR11786:SF0">
    <property type="entry name" value="ARYLAMINE N-ACETYLTRANSFERASE 4-RELATED"/>
    <property type="match status" value="1"/>
</dbReference>
<dbReference type="EMBL" id="BLAE01000094">
    <property type="protein sequence ID" value="GES16192.1"/>
    <property type="molecule type" value="Genomic_DNA"/>
</dbReference>
<comment type="caution">
    <text evidence="2">The sequence shown here is derived from an EMBL/GenBank/DDBJ whole genome shotgun (WGS) entry which is preliminary data.</text>
</comment>
<dbReference type="GO" id="GO:0016407">
    <property type="term" value="F:acetyltransferase activity"/>
    <property type="evidence" value="ECO:0007669"/>
    <property type="project" value="InterPro"/>
</dbReference>